<comment type="caution">
    <text evidence="5">The sequence shown here is derived from an EMBL/GenBank/DDBJ whole genome shotgun (WGS) entry which is preliminary data.</text>
</comment>
<evidence type="ECO:0000256" key="3">
    <source>
        <dbReference type="SAM" id="MobiDB-lite"/>
    </source>
</evidence>
<evidence type="ECO:0000313" key="6">
    <source>
        <dbReference type="Proteomes" id="UP001190700"/>
    </source>
</evidence>
<accession>A0AAE0GKG4</accession>
<sequence length="376" mass="40980">MLPLIRHPTHRDCHGSPKEGAPDHVVWTEVKGYKQGLASTDHVVETVVLKGVVYGARKSTRSREHPDHVVWTVLKGWYMGLAEHPDHVVWTALERVHMKAVVAADPNKLQLTVAENGENFSVGQRQLMCLARALIRSANILVLDEATAAVDVETDALIQSTIRSEFARCSTLTIAHRLETIIDSDKVLVLDAGQAVQYDSPKALLAPGAPRSPGSFGSLVDDTGPTQSLHLRTLATGEAVALQQHEATLAGRAQVAKKACLELRAASRWSEDAASLKSPSVVMHQSFVPTSLDEVQHTLMAVENALSPVQLQELTATDREAKAQLVEQLKNLAMLLNSTLEKLDNDEDDEDTMASSGSKWQTWQRLLAEPTSGSIL</sequence>
<dbReference type="EMBL" id="LGRX02004748">
    <property type="protein sequence ID" value="KAK3279645.1"/>
    <property type="molecule type" value="Genomic_DNA"/>
</dbReference>
<protein>
    <recommendedName>
        <fullName evidence="4">ABC transporter domain-containing protein</fullName>
    </recommendedName>
</protein>
<dbReference type="GO" id="GO:0016020">
    <property type="term" value="C:membrane"/>
    <property type="evidence" value="ECO:0007669"/>
    <property type="project" value="TreeGrafter"/>
</dbReference>
<evidence type="ECO:0000256" key="1">
    <source>
        <dbReference type="ARBA" id="ARBA00022741"/>
    </source>
</evidence>
<dbReference type="InterPro" id="IPR050173">
    <property type="entry name" value="ABC_transporter_C-like"/>
</dbReference>
<dbReference type="InterPro" id="IPR017871">
    <property type="entry name" value="ABC_transporter-like_CS"/>
</dbReference>
<feature type="compositionally biased region" description="Basic and acidic residues" evidence="3">
    <location>
        <begin position="10"/>
        <end position="21"/>
    </location>
</feature>
<dbReference type="InterPro" id="IPR003439">
    <property type="entry name" value="ABC_transporter-like_ATP-bd"/>
</dbReference>
<dbReference type="PROSITE" id="PS50893">
    <property type="entry name" value="ABC_TRANSPORTER_2"/>
    <property type="match status" value="1"/>
</dbReference>
<dbReference type="Gene3D" id="3.40.50.300">
    <property type="entry name" value="P-loop containing nucleotide triphosphate hydrolases"/>
    <property type="match status" value="1"/>
</dbReference>
<dbReference type="AlphaFoldDB" id="A0AAE0GKG4"/>
<evidence type="ECO:0000259" key="4">
    <source>
        <dbReference type="PROSITE" id="PS50893"/>
    </source>
</evidence>
<dbReference type="PROSITE" id="PS00211">
    <property type="entry name" value="ABC_TRANSPORTER_1"/>
    <property type="match status" value="1"/>
</dbReference>
<dbReference type="SUPFAM" id="SSF52540">
    <property type="entry name" value="P-loop containing nucleoside triphosphate hydrolases"/>
    <property type="match status" value="1"/>
</dbReference>
<feature type="region of interest" description="Disordered" evidence="3">
    <location>
        <begin position="1"/>
        <end position="21"/>
    </location>
</feature>
<dbReference type="GO" id="GO:0005524">
    <property type="term" value="F:ATP binding"/>
    <property type="evidence" value="ECO:0007669"/>
    <property type="project" value="UniProtKB-KW"/>
</dbReference>
<dbReference type="Pfam" id="PF00005">
    <property type="entry name" value="ABC_tran"/>
    <property type="match status" value="1"/>
</dbReference>
<keyword evidence="6" id="KW-1185">Reference proteome</keyword>
<feature type="domain" description="ABC transporter" evidence="4">
    <location>
        <begin position="5"/>
        <end position="217"/>
    </location>
</feature>
<dbReference type="GO" id="GO:0016887">
    <property type="term" value="F:ATP hydrolysis activity"/>
    <property type="evidence" value="ECO:0007669"/>
    <property type="project" value="InterPro"/>
</dbReference>
<dbReference type="InterPro" id="IPR027417">
    <property type="entry name" value="P-loop_NTPase"/>
</dbReference>
<gene>
    <name evidence="5" type="ORF">CYMTET_12478</name>
</gene>
<evidence type="ECO:0000256" key="2">
    <source>
        <dbReference type="ARBA" id="ARBA00022840"/>
    </source>
</evidence>
<dbReference type="PANTHER" id="PTHR24223">
    <property type="entry name" value="ATP-BINDING CASSETTE SUB-FAMILY C"/>
    <property type="match status" value="1"/>
</dbReference>
<keyword evidence="1" id="KW-0547">Nucleotide-binding</keyword>
<evidence type="ECO:0000313" key="5">
    <source>
        <dbReference type="EMBL" id="KAK3279645.1"/>
    </source>
</evidence>
<dbReference type="GO" id="GO:0042626">
    <property type="term" value="F:ATPase-coupled transmembrane transporter activity"/>
    <property type="evidence" value="ECO:0007669"/>
    <property type="project" value="TreeGrafter"/>
</dbReference>
<organism evidence="5 6">
    <name type="scientific">Cymbomonas tetramitiformis</name>
    <dbReference type="NCBI Taxonomy" id="36881"/>
    <lineage>
        <taxon>Eukaryota</taxon>
        <taxon>Viridiplantae</taxon>
        <taxon>Chlorophyta</taxon>
        <taxon>Pyramimonadophyceae</taxon>
        <taxon>Pyramimonadales</taxon>
        <taxon>Pyramimonadaceae</taxon>
        <taxon>Cymbomonas</taxon>
    </lineage>
</organism>
<dbReference type="Proteomes" id="UP001190700">
    <property type="component" value="Unassembled WGS sequence"/>
</dbReference>
<dbReference type="FunFam" id="3.40.50.300:FF:003492">
    <property type="entry name" value="AGAP012735-PA"/>
    <property type="match status" value="1"/>
</dbReference>
<proteinExistence type="predicted"/>
<keyword evidence="2" id="KW-0067">ATP-binding</keyword>
<reference evidence="5 6" key="1">
    <citation type="journal article" date="2015" name="Genome Biol. Evol.">
        <title>Comparative Genomics of a Bacterivorous Green Alga Reveals Evolutionary Causalities and Consequences of Phago-Mixotrophic Mode of Nutrition.</title>
        <authorList>
            <person name="Burns J.A."/>
            <person name="Paasch A."/>
            <person name="Narechania A."/>
            <person name="Kim E."/>
        </authorList>
    </citation>
    <scope>NUCLEOTIDE SEQUENCE [LARGE SCALE GENOMIC DNA]</scope>
    <source>
        <strain evidence="5 6">PLY_AMNH</strain>
    </source>
</reference>
<name>A0AAE0GKG4_9CHLO</name>